<dbReference type="EMBL" id="CP030840">
    <property type="protein sequence ID" value="AXC11716.1"/>
    <property type="molecule type" value="Genomic_DNA"/>
</dbReference>
<organism evidence="1 2">
    <name type="scientific">Acidisarcina polymorpha</name>
    <dbReference type="NCBI Taxonomy" id="2211140"/>
    <lineage>
        <taxon>Bacteria</taxon>
        <taxon>Pseudomonadati</taxon>
        <taxon>Acidobacteriota</taxon>
        <taxon>Terriglobia</taxon>
        <taxon>Terriglobales</taxon>
        <taxon>Acidobacteriaceae</taxon>
        <taxon>Acidisarcina</taxon>
    </lineage>
</organism>
<gene>
    <name evidence="1" type="ORF">ACPOL_2394</name>
</gene>
<evidence type="ECO:0000313" key="2">
    <source>
        <dbReference type="Proteomes" id="UP000253606"/>
    </source>
</evidence>
<name>A0A2Z5FZC3_9BACT</name>
<accession>A0A2Z5FZC3</accession>
<reference evidence="1 2" key="1">
    <citation type="journal article" date="2018" name="Front. Microbiol.">
        <title>Hydrolytic Capabilities as a Key to Environmental Success: Chitinolytic and Cellulolytic Acidobacteria From Acidic Sub-arctic Soils and Boreal Peatlands.</title>
        <authorList>
            <person name="Belova S.E."/>
            <person name="Ravin N.V."/>
            <person name="Pankratov T.A."/>
            <person name="Rakitin A.L."/>
            <person name="Ivanova A.A."/>
            <person name="Beletsky A.V."/>
            <person name="Mardanov A.V."/>
            <person name="Sinninghe Damste J.S."/>
            <person name="Dedysh S.N."/>
        </authorList>
    </citation>
    <scope>NUCLEOTIDE SEQUENCE [LARGE SCALE GENOMIC DNA]</scope>
    <source>
        <strain evidence="1 2">SBC82</strain>
    </source>
</reference>
<proteinExistence type="predicted"/>
<sequence length="57" mass="6050">MTIKAIHLSPSLARPSFPEWLRSSVVADFARGFSTHGPGSATLLRSAELSILGNVKA</sequence>
<evidence type="ECO:0000313" key="1">
    <source>
        <dbReference type="EMBL" id="AXC11716.1"/>
    </source>
</evidence>
<dbReference type="AlphaFoldDB" id="A0A2Z5FZC3"/>
<dbReference type="Proteomes" id="UP000253606">
    <property type="component" value="Chromosome"/>
</dbReference>
<keyword evidence="2" id="KW-1185">Reference proteome</keyword>
<protein>
    <submittedName>
        <fullName evidence="1">Uncharacterized protein</fullName>
    </submittedName>
</protein>
<dbReference type="KEGG" id="abas:ACPOL_2394"/>